<protein>
    <submittedName>
        <fullName evidence="1">Uncharacterized protein</fullName>
    </submittedName>
</protein>
<dbReference type="EMBL" id="GBXM01008567">
    <property type="protein sequence ID" value="JAI00011.1"/>
    <property type="molecule type" value="Transcribed_RNA"/>
</dbReference>
<name>A0A0E9XDU4_ANGAN</name>
<organism evidence="1">
    <name type="scientific">Anguilla anguilla</name>
    <name type="common">European freshwater eel</name>
    <name type="synonym">Muraena anguilla</name>
    <dbReference type="NCBI Taxonomy" id="7936"/>
    <lineage>
        <taxon>Eukaryota</taxon>
        <taxon>Metazoa</taxon>
        <taxon>Chordata</taxon>
        <taxon>Craniata</taxon>
        <taxon>Vertebrata</taxon>
        <taxon>Euteleostomi</taxon>
        <taxon>Actinopterygii</taxon>
        <taxon>Neopterygii</taxon>
        <taxon>Teleostei</taxon>
        <taxon>Anguilliformes</taxon>
        <taxon>Anguillidae</taxon>
        <taxon>Anguilla</taxon>
    </lineage>
</organism>
<proteinExistence type="predicted"/>
<reference evidence="1" key="1">
    <citation type="submission" date="2014-11" db="EMBL/GenBank/DDBJ databases">
        <authorList>
            <person name="Amaro Gonzalez C."/>
        </authorList>
    </citation>
    <scope>NUCLEOTIDE SEQUENCE</scope>
</reference>
<accession>A0A0E9XDU4</accession>
<evidence type="ECO:0000313" key="1">
    <source>
        <dbReference type="EMBL" id="JAI00011.1"/>
    </source>
</evidence>
<reference evidence="1" key="2">
    <citation type="journal article" date="2015" name="Fish Shellfish Immunol.">
        <title>Early steps in the European eel (Anguilla anguilla)-Vibrio vulnificus interaction in the gills: Role of the RtxA13 toxin.</title>
        <authorList>
            <person name="Callol A."/>
            <person name="Pajuelo D."/>
            <person name="Ebbesson L."/>
            <person name="Teles M."/>
            <person name="MacKenzie S."/>
            <person name="Amaro C."/>
        </authorList>
    </citation>
    <scope>NUCLEOTIDE SEQUENCE</scope>
</reference>
<sequence length="73" mass="8025">MHSTILGSTAPQFLVGLFQTQLKSSTGFGRLVVTLLQITIKNEVATLDLVIEQGCTTPLLQGRCTCWFLFQPI</sequence>
<dbReference type="AlphaFoldDB" id="A0A0E9XDU4"/>